<organism evidence="3 4">
    <name type="scientific">Nesidiocoris tenuis</name>
    <dbReference type="NCBI Taxonomy" id="355587"/>
    <lineage>
        <taxon>Eukaryota</taxon>
        <taxon>Metazoa</taxon>
        <taxon>Ecdysozoa</taxon>
        <taxon>Arthropoda</taxon>
        <taxon>Hexapoda</taxon>
        <taxon>Insecta</taxon>
        <taxon>Pterygota</taxon>
        <taxon>Neoptera</taxon>
        <taxon>Paraneoptera</taxon>
        <taxon>Hemiptera</taxon>
        <taxon>Heteroptera</taxon>
        <taxon>Panheteroptera</taxon>
        <taxon>Cimicomorpha</taxon>
        <taxon>Miridae</taxon>
        <taxon>Dicyphina</taxon>
        <taxon>Nesidiocoris</taxon>
    </lineage>
</organism>
<keyword evidence="1" id="KW-0808">Transferase</keyword>
<gene>
    <name evidence="3" type="ORF">NTEN_LOCUS8144</name>
</gene>
<dbReference type="PANTHER" id="PTHR12389:SF0">
    <property type="entry name" value="E3 UBIQUITIN-PROTEIN LIGASE LISTERIN"/>
    <property type="match status" value="1"/>
</dbReference>
<comment type="catalytic activity">
    <reaction evidence="1">
        <text>S-ubiquitinyl-[E2 ubiquitin-conjugating enzyme]-L-cysteine + [acceptor protein]-L-lysine = [E2 ubiquitin-conjugating enzyme]-L-cysteine + N(6)-ubiquitinyl-[acceptor protein]-L-lysine.</text>
        <dbReference type="EC" id="2.3.2.27"/>
    </reaction>
</comment>
<reference evidence="3 4" key="1">
    <citation type="submission" date="2020-02" db="EMBL/GenBank/DDBJ databases">
        <authorList>
            <person name="Ferguson B K."/>
        </authorList>
    </citation>
    <scope>NUCLEOTIDE SEQUENCE [LARGE SCALE GENOMIC DNA]</scope>
</reference>
<comment type="subunit">
    <text evidence="1">Component of the ribosome quality control complex (RQC).</text>
</comment>
<dbReference type="GO" id="GO:1990116">
    <property type="term" value="P:ribosome-associated ubiquitin-dependent protein catabolic process"/>
    <property type="evidence" value="ECO:0007669"/>
    <property type="project" value="UniProtKB-UniRule"/>
</dbReference>
<dbReference type="AlphaFoldDB" id="A0A6H5GFV0"/>
<accession>A0A6H5GFV0</accession>
<dbReference type="PANTHER" id="PTHR12389">
    <property type="entry name" value="ZINC FINGER PROTEIN 294"/>
    <property type="match status" value="1"/>
</dbReference>
<protein>
    <recommendedName>
        <fullName evidence="1">E3 ubiquitin-protein ligase listerin</fullName>
        <ecNumber evidence="1">2.3.2.27</ecNumber>
    </recommendedName>
    <alternativeName>
        <fullName evidence="1">RING-type E3 ubiquitin transferase listerin</fullName>
    </alternativeName>
</protein>
<dbReference type="Proteomes" id="UP000479000">
    <property type="component" value="Unassembled WGS sequence"/>
</dbReference>
<keyword evidence="1" id="KW-0862">Zinc</keyword>
<sequence length="401" mass="45445">MYSLVVASVELNGDSTNIALIPVTCALDENWKTLFERIQRLVTEADYVKGNILRQDACSIPYRDALSEGKWDPLADLDLGKFARTLAFCVKYLSHGYGAEVSEDLEISEYDAPRAKISADLAPAHLLAEFSVSLFVCERSVQYFNAVFAKSWTTVVEASFCNDPSRILGSGPAGREELRLNSEIGRFVAVLIEKYPDVINEKGWDFIMISLASWFTAIPTIEIGECYLEEFISSNFLIFVDCFRANACHQYEFCGPSAPEFAVRGDLPFVQDRRRLCILCWPTEHRQIHDFVDKDDYFSPHSCTDNVVLFIDEVQTHRAVREVIAVYTVEETSTELVIKLAANHPLSPPKVEISKTIKISSNQNRQLLMQLTIFLTHQVGGGFEIFEKNCHPRVLELYWPQ</sequence>
<dbReference type="InterPro" id="IPR039795">
    <property type="entry name" value="LTN1/Rkr1"/>
</dbReference>
<dbReference type="UniPathway" id="UPA00143"/>
<comment type="pathway">
    <text evidence="1">Protein modification; protein ubiquitination.</text>
</comment>
<dbReference type="OrthoDB" id="6108at2759"/>
<dbReference type="GO" id="GO:0043023">
    <property type="term" value="F:ribosomal large subunit binding"/>
    <property type="evidence" value="ECO:0007669"/>
    <property type="project" value="TreeGrafter"/>
</dbReference>
<name>A0A6H5GFV0_9HEMI</name>
<evidence type="ECO:0000259" key="2">
    <source>
        <dbReference type="Pfam" id="PF23009"/>
    </source>
</evidence>
<comment type="similarity">
    <text evidence="1">Belongs to the LTN1 family.</text>
</comment>
<keyword evidence="4" id="KW-1185">Reference proteome</keyword>
<dbReference type="InterPro" id="IPR054478">
    <property type="entry name" value="LTN1_UBC"/>
</dbReference>
<evidence type="ECO:0000256" key="1">
    <source>
        <dbReference type="RuleBase" id="RU367090"/>
    </source>
</evidence>
<dbReference type="GO" id="GO:0061630">
    <property type="term" value="F:ubiquitin protein ligase activity"/>
    <property type="evidence" value="ECO:0007669"/>
    <property type="project" value="UniProtKB-UniRule"/>
</dbReference>
<keyword evidence="1" id="KW-0479">Metal-binding</keyword>
<keyword evidence="1" id="KW-0863">Zinc-finger</keyword>
<dbReference type="GO" id="GO:1990112">
    <property type="term" value="C:RQC complex"/>
    <property type="evidence" value="ECO:0007669"/>
    <property type="project" value="UniProtKB-UniRule"/>
</dbReference>
<dbReference type="EMBL" id="CADCXU010011994">
    <property type="protein sequence ID" value="CAB0002357.1"/>
    <property type="molecule type" value="Genomic_DNA"/>
</dbReference>
<evidence type="ECO:0000313" key="4">
    <source>
        <dbReference type="Proteomes" id="UP000479000"/>
    </source>
</evidence>
<dbReference type="GO" id="GO:0072344">
    <property type="term" value="P:rescue of stalled ribosome"/>
    <property type="evidence" value="ECO:0007669"/>
    <property type="project" value="UniProtKB-UniRule"/>
</dbReference>
<dbReference type="Pfam" id="PF23009">
    <property type="entry name" value="UBC_like"/>
    <property type="match status" value="1"/>
</dbReference>
<dbReference type="GO" id="GO:0008270">
    <property type="term" value="F:zinc ion binding"/>
    <property type="evidence" value="ECO:0007669"/>
    <property type="project" value="UniProtKB-KW"/>
</dbReference>
<dbReference type="GO" id="GO:0005829">
    <property type="term" value="C:cytosol"/>
    <property type="evidence" value="ECO:0007669"/>
    <property type="project" value="UniProtKB-UniRule"/>
</dbReference>
<keyword evidence="1" id="KW-0833">Ubl conjugation pathway</keyword>
<comment type="function">
    <text evidence="1">E3 ubiquitin-protein ligase. Component of the ribosome quality control complex (RQC), a ribosome-associated complex that mediates ubiquitination and extraction of incompletely synthesized nascent chains for proteasomal degradation.</text>
</comment>
<feature type="domain" description="E3 ubiquitin-protein ligase listerin ubiquitin conjugating" evidence="2">
    <location>
        <begin position="313"/>
        <end position="380"/>
    </location>
</feature>
<evidence type="ECO:0000313" key="3">
    <source>
        <dbReference type="EMBL" id="CAB0002357.1"/>
    </source>
</evidence>
<dbReference type="GO" id="GO:0016567">
    <property type="term" value="P:protein ubiquitination"/>
    <property type="evidence" value="ECO:0007669"/>
    <property type="project" value="UniProtKB-UniPathway"/>
</dbReference>
<proteinExistence type="inferred from homology"/>
<dbReference type="EC" id="2.3.2.27" evidence="1"/>